<reference evidence="1 2" key="1">
    <citation type="journal article" date="2018" name="Nat. Ecol. Evol.">
        <title>Pezizomycetes genomes reveal the molecular basis of ectomycorrhizal truffle lifestyle.</title>
        <authorList>
            <person name="Murat C."/>
            <person name="Payen T."/>
            <person name="Noel B."/>
            <person name="Kuo A."/>
            <person name="Morin E."/>
            <person name="Chen J."/>
            <person name="Kohler A."/>
            <person name="Krizsan K."/>
            <person name="Balestrini R."/>
            <person name="Da Silva C."/>
            <person name="Montanini B."/>
            <person name="Hainaut M."/>
            <person name="Levati E."/>
            <person name="Barry K.W."/>
            <person name="Belfiori B."/>
            <person name="Cichocki N."/>
            <person name="Clum A."/>
            <person name="Dockter R.B."/>
            <person name="Fauchery L."/>
            <person name="Guy J."/>
            <person name="Iotti M."/>
            <person name="Le Tacon F."/>
            <person name="Lindquist E.A."/>
            <person name="Lipzen A."/>
            <person name="Malagnac F."/>
            <person name="Mello A."/>
            <person name="Molinier V."/>
            <person name="Miyauchi S."/>
            <person name="Poulain J."/>
            <person name="Riccioni C."/>
            <person name="Rubini A."/>
            <person name="Sitrit Y."/>
            <person name="Splivallo R."/>
            <person name="Traeger S."/>
            <person name="Wang M."/>
            <person name="Zifcakova L."/>
            <person name="Wipf D."/>
            <person name="Zambonelli A."/>
            <person name="Paolocci F."/>
            <person name="Nowrousian M."/>
            <person name="Ottonello S."/>
            <person name="Baldrian P."/>
            <person name="Spatafora J.W."/>
            <person name="Henrissat B."/>
            <person name="Nagy L.G."/>
            <person name="Aury J.M."/>
            <person name="Wincker P."/>
            <person name="Grigoriev I.V."/>
            <person name="Bonfante P."/>
            <person name="Martin F.M."/>
        </authorList>
    </citation>
    <scope>NUCLEOTIDE SEQUENCE [LARGE SCALE GENOMIC DNA]</scope>
    <source>
        <strain evidence="1 2">ATCC MYA-4762</strain>
    </source>
</reference>
<dbReference type="AlphaFoldDB" id="A0A3N4LN56"/>
<dbReference type="InParanoid" id="A0A3N4LN56"/>
<sequence length="58" mass="6289">MASQDRNTPYNAKCVSPSEVEQALASAQLPPPILRLTSTPIFQASSSTRVRLTEDEKG</sequence>
<name>A0A3N4LN56_9PEZI</name>
<evidence type="ECO:0000313" key="2">
    <source>
        <dbReference type="Proteomes" id="UP000267821"/>
    </source>
</evidence>
<dbReference type="EMBL" id="ML121542">
    <property type="protein sequence ID" value="RPB24270.1"/>
    <property type="molecule type" value="Genomic_DNA"/>
</dbReference>
<keyword evidence="2" id="KW-1185">Reference proteome</keyword>
<evidence type="ECO:0000313" key="1">
    <source>
        <dbReference type="EMBL" id="RPB24270.1"/>
    </source>
</evidence>
<dbReference type="Proteomes" id="UP000267821">
    <property type="component" value="Unassembled WGS sequence"/>
</dbReference>
<protein>
    <submittedName>
        <fullName evidence="1">Uncharacterized protein</fullName>
    </submittedName>
</protein>
<organism evidence="1 2">
    <name type="scientific">Terfezia boudieri ATCC MYA-4762</name>
    <dbReference type="NCBI Taxonomy" id="1051890"/>
    <lineage>
        <taxon>Eukaryota</taxon>
        <taxon>Fungi</taxon>
        <taxon>Dikarya</taxon>
        <taxon>Ascomycota</taxon>
        <taxon>Pezizomycotina</taxon>
        <taxon>Pezizomycetes</taxon>
        <taxon>Pezizales</taxon>
        <taxon>Pezizaceae</taxon>
        <taxon>Terfezia</taxon>
    </lineage>
</organism>
<gene>
    <name evidence="1" type="ORF">L211DRAFT_837653</name>
</gene>
<proteinExistence type="predicted"/>
<accession>A0A3N4LN56</accession>